<reference evidence="1 2" key="1">
    <citation type="submission" date="2015-08" db="EMBL/GenBank/DDBJ databases">
        <title>Next Generation Sequencing and Analysis of the Genome of Puccinia sorghi L Schw, the Causal Agent of Maize Common Rust.</title>
        <authorList>
            <person name="Rochi L."/>
            <person name="Burguener G."/>
            <person name="Darino M."/>
            <person name="Turjanski A."/>
            <person name="Kreff E."/>
            <person name="Dieguez M.J."/>
            <person name="Sacco F."/>
        </authorList>
    </citation>
    <scope>NUCLEOTIDE SEQUENCE [LARGE SCALE GENOMIC DNA]</scope>
    <source>
        <strain evidence="1 2">RO10H11247</strain>
    </source>
</reference>
<dbReference type="OrthoDB" id="10556381at2759"/>
<dbReference type="EMBL" id="LAVV01011714">
    <property type="protein sequence ID" value="KNZ47436.1"/>
    <property type="molecule type" value="Genomic_DNA"/>
</dbReference>
<evidence type="ECO:0008006" key="3">
    <source>
        <dbReference type="Google" id="ProtNLM"/>
    </source>
</evidence>
<dbReference type="VEuPathDB" id="FungiDB:VP01_6396g1"/>
<name>A0A0L6UFY9_9BASI</name>
<keyword evidence="2" id="KW-1185">Reference proteome</keyword>
<organism evidence="1 2">
    <name type="scientific">Puccinia sorghi</name>
    <dbReference type="NCBI Taxonomy" id="27349"/>
    <lineage>
        <taxon>Eukaryota</taxon>
        <taxon>Fungi</taxon>
        <taxon>Dikarya</taxon>
        <taxon>Basidiomycota</taxon>
        <taxon>Pucciniomycotina</taxon>
        <taxon>Pucciniomycetes</taxon>
        <taxon>Pucciniales</taxon>
        <taxon>Pucciniaceae</taxon>
        <taxon>Puccinia</taxon>
    </lineage>
</organism>
<dbReference type="Proteomes" id="UP000037035">
    <property type="component" value="Unassembled WGS sequence"/>
</dbReference>
<gene>
    <name evidence="1" type="ORF">VP01_6396g1</name>
</gene>
<evidence type="ECO:0000313" key="1">
    <source>
        <dbReference type="EMBL" id="KNZ47436.1"/>
    </source>
</evidence>
<proteinExistence type="predicted"/>
<comment type="caution">
    <text evidence="1">The sequence shown here is derived from an EMBL/GenBank/DDBJ whole genome shotgun (WGS) entry which is preliminary data.</text>
</comment>
<feature type="non-terminal residue" evidence="1">
    <location>
        <position position="91"/>
    </location>
</feature>
<protein>
    <recommendedName>
        <fullName evidence="3">CCHC-type domain-containing protein</fullName>
    </recommendedName>
</protein>
<accession>A0A0L6UFY9</accession>
<sequence>MHGSGHPGHPTINHVLAAINNICCGNHPPPHHILSRNNNCTCCSGTGHWKSDCPVSAETHSSHRCKVQVTLSPFMPNLPLQISVVERKTVS</sequence>
<evidence type="ECO:0000313" key="2">
    <source>
        <dbReference type="Proteomes" id="UP000037035"/>
    </source>
</evidence>
<dbReference type="AlphaFoldDB" id="A0A0L6UFY9"/>